<accession>A0ABN8M6B3</accession>
<dbReference type="PANTHER" id="PTHR12400:SF21">
    <property type="entry name" value="KINASE"/>
    <property type="match status" value="1"/>
</dbReference>
<gene>
    <name evidence="3" type="ORF">PEVE_00025188</name>
</gene>
<comment type="caution">
    <text evidence="3">The sequence shown here is derived from an EMBL/GenBank/DDBJ whole genome shotgun (WGS) entry which is preliminary data.</text>
</comment>
<proteinExistence type="inferred from homology"/>
<name>A0ABN8M6B3_9CNID</name>
<comment type="similarity">
    <text evidence="1">Belongs to the inositol phosphokinase (IPK) family.</text>
</comment>
<keyword evidence="1" id="KW-0418">Kinase</keyword>
<keyword evidence="1" id="KW-0808">Transferase</keyword>
<keyword evidence="4" id="KW-1185">Reference proteome</keyword>
<dbReference type="EC" id="2.7.-.-" evidence="1"/>
<evidence type="ECO:0000256" key="1">
    <source>
        <dbReference type="RuleBase" id="RU363090"/>
    </source>
</evidence>
<protein>
    <recommendedName>
        <fullName evidence="1">Kinase</fullName>
        <ecNumber evidence="1">2.7.-.-</ecNumber>
    </recommendedName>
</protein>
<dbReference type="SUPFAM" id="SSF56104">
    <property type="entry name" value="SAICAR synthase-like"/>
    <property type="match status" value="1"/>
</dbReference>
<reference evidence="3 4" key="1">
    <citation type="submission" date="2022-05" db="EMBL/GenBank/DDBJ databases">
        <authorList>
            <consortium name="Genoscope - CEA"/>
            <person name="William W."/>
        </authorList>
    </citation>
    <scope>NUCLEOTIDE SEQUENCE [LARGE SCALE GENOMIC DNA]</scope>
</reference>
<evidence type="ECO:0000313" key="4">
    <source>
        <dbReference type="Proteomes" id="UP001159427"/>
    </source>
</evidence>
<dbReference type="InterPro" id="IPR005522">
    <property type="entry name" value="IPK"/>
</dbReference>
<evidence type="ECO:0000256" key="2">
    <source>
        <dbReference type="SAM" id="MobiDB-lite"/>
    </source>
</evidence>
<dbReference type="PANTHER" id="PTHR12400">
    <property type="entry name" value="INOSITOL POLYPHOSPHATE KINASE"/>
    <property type="match status" value="1"/>
</dbReference>
<dbReference type="EMBL" id="CALNXI010000339">
    <property type="protein sequence ID" value="CAH3025158.1"/>
    <property type="molecule type" value="Genomic_DNA"/>
</dbReference>
<feature type="region of interest" description="Disordered" evidence="2">
    <location>
        <begin position="102"/>
        <end position="127"/>
    </location>
</feature>
<organism evidence="3 4">
    <name type="scientific">Porites evermanni</name>
    <dbReference type="NCBI Taxonomy" id="104178"/>
    <lineage>
        <taxon>Eukaryota</taxon>
        <taxon>Metazoa</taxon>
        <taxon>Cnidaria</taxon>
        <taxon>Anthozoa</taxon>
        <taxon>Hexacorallia</taxon>
        <taxon>Scleractinia</taxon>
        <taxon>Fungiina</taxon>
        <taxon>Poritidae</taxon>
        <taxon>Porites</taxon>
    </lineage>
</organism>
<evidence type="ECO:0000313" key="3">
    <source>
        <dbReference type="EMBL" id="CAH3025158.1"/>
    </source>
</evidence>
<dbReference type="Proteomes" id="UP001159427">
    <property type="component" value="Unassembled WGS sequence"/>
</dbReference>
<sequence>MAVMPDRVAKRDFVPLEPFVHQVGGHCSMMRFDDVSVCKPLKQREHRFYEEQPPEMRPFTPEYRGVVFVSVKEDKDGYIYLTAHPDKLALECQKKEGSTKFCITNSDNDGSSGEDEGDSTPEKGLHR</sequence>